<dbReference type="Proteomes" id="UP001193389">
    <property type="component" value="Chromosome"/>
</dbReference>
<feature type="transmembrane region" description="Helical" evidence="1">
    <location>
        <begin position="57"/>
        <end position="76"/>
    </location>
</feature>
<gene>
    <name evidence="3" type="ORF">AQPE_2904</name>
</gene>
<feature type="transmembrane region" description="Helical" evidence="1">
    <location>
        <begin position="96"/>
        <end position="115"/>
    </location>
</feature>
<organism evidence="3 4">
    <name type="scientific">Aquipluma nitroreducens</name>
    <dbReference type="NCBI Taxonomy" id="2010828"/>
    <lineage>
        <taxon>Bacteria</taxon>
        <taxon>Pseudomonadati</taxon>
        <taxon>Bacteroidota</taxon>
        <taxon>Bacteroidia</taxon>
        <taxon>Marinilabiliales</taxon>
        <taxon>Prolixibacteraceae</taxon>
        <taxon>Aquipluma</taxon>
    </lineage>
</organism>
<evidence type="ECO:0000256" key="1">
    <source>
        <dbReference type="SAM" id="Phobius"/>
    </source>
</evidence>
<keyword evidence="1" id="KW-0812">Transmembrane</keyword>
<evidence type="ECO:0000313" key="3">
    <source>
        <dbReference type="EMBL" id="BBE18739.1"/>
    </source>
</evidence>
<feature type="domain" description="Signal transduction histidine kinase internal region" evidence="2">
    <location>
        <begin position="133"/>
        <end position="211"/>
    </location>
</feature>
<feature type="transmembrane region" description="Helical" evidence="1">
    <location>
        <begin position="15"/>
        <end position="36"/>
    </location>
</feature>
<dbReference type="Pfam" id="PF06580">
    <property type="entry name" value="His_kinase"/>
    <property type="match status" value="1"/>
</dbReference>
<keyword evidence="1" id="KW-1133">Transmembrane helix</keyword>
<reference evidence="3" key="1">
    <citation type="journal article" date="2020" name="Int. J. Syst. Evol. Microbiol.">
        <title>Aquipluma nitroreducens gen. nov. sp. nov., a novel facultatively anaerobic bacterium isolated from a freshwater lake.</title>
        <authorList>
            <person name="Watanabe M."/>
            <person name="Kojima H."/>
            <person name="Fukui M."/>
        </authorList>
    </citation>
    <scope>NUCLEOTIDE SEQUENCE</scope>
    <source>
        <strain evidence="3">MeG22</strain>
    </source>
</reference>
<evidence type="ECO:0000313" key="4">
    <source>
        <dbReference type="Proteomes" id="UP001193389"/>
    </source>
</evidence>
<accession>A0A5K7SB83</accession>
<protein>
    <submittedName>
        <fullName evidence="3">Autolysin sensor kinase</fullName>
    </submittedName>
</protein>
<dbReference type="EMBL" id="AP018694">
    <property type="protein sequence ID" value="BBE18739.1"/>
    <property type="molecule type" value="Genomic_DNA"/>
</dbReference>
<name>A0A5K7SB83_9BACT</name>
<keyword evidence="1" id="KW-0472">Membrane</keyword>
<dbReference type="GO" id="GO:0000155">
    <property type="term" value="F:phosphorelay sensor kinase activity"/>
    <property type="evidence" value="ECO:0007669"/>
    <property type="project" value="InterPro"/>
</dbReference>
<keyword evidence="3" id="KW-0418">Kinase</keyword>
<dbReference type="InterPro" id="IPR050640">
    <property type="entry name" value="Bact_2-comp_sensor_kinase"/>
</dbReference>
<dbReference type="AlphaFoldDB" id="A0A5K7SB83"/>
<dbReference type="PANTHER" id="PTHR34220:SF7">
    <property type="entry name" value="SENSOR HISTIDINE KINASE YPDA"/>
    <property type="match status" value="1"/>
</dbReference>
<proteinExistence type="predicted"/>
<keyword evidence="4" id="KW-1185">Reference proteome</keyword>
<dbReference type="InterPro" id="IPR010559">
    <property type="entry name" value="Sig_transdc_His_kin_internal"/>
</dbReference>
<dbReference type="PANTHER" id="PTHR34220">
    <property type="entry name" value="SENSOR HISTIDINE KINASE YPDA"/>
    <property type="match status" value="1"/>
</dbReference>
<dbReference type="GO" id="GO:0016020">
    <property type="term" value="C:membrane"/>
    <property type="evidence" value="ECO:0007669"/>
    <property type="project" value="InterPro"/>
</dbReference>
<keyword evidence="3" id="KW-0808">Transferase</keyword>
<sequence length="316" mass="36784">MQGALSSWQNFLSGFFWGFSISIAQWVGLEIVYQLIDRRISWIETPVKKVFVQVISFLTYSASAFIIVQLANYYIWLGILPSESWKSIIRSLPFTLLISLVLSLIFTAIGFFFAWKNAFLQAEKLKVEMLAYKYESLRNQINPHFLFNSLNVLSDLVYDDQAMAVKFIRQLSDLFRYVLDSRDKELVPLKDELEFIRSFTFLLKTRFEEKLKIDVDVQANPEEYIVPMTLQLLIENAVKHNEVSEAFPLRISVRKVNDCLEVENNLQPKNVGDDSKKTGLKNITQQFAFFSEKPIKIITSDERYMVRVPILKSVEK</sequence>
<dbReference type="KEGG" id="anf:AQPE_2904"/>
<evidence type="ECO:0000259" key="2">
    <source>
        <dbReference type="Pfam" id="PF06580"/>
    </source>
</evidence>